<dbReference type="Proteomes" id="UP000657200">
    <property type="component" value="Unassembled WGS sequence"/>
</dbReference>
<dbReference type="Proteomes" id="UP000068250">
    <property type="component" value="Chromosome I"/>
</dbReference>
<proteinExistence type="predicted"/>
<dbReference type="STRING" id="431306.AGA_81"/>
<accession>A0A0U5EZH0</accession>
<organism evidence="1 3">
    <name type="scientific">Acetobacter ghanensis</name>
    <dbReference type="NCBI Taxonomy" id="431306"/>
    <lineage>
        <taxon>Bacteria</taxon>
        <taxon>Pseudomonadati</taxon>
        <taxon>Pseudomonadota</taxon>
        <taxon>Alphaproteobacteria</taxon>
        <taxon>Acetobacterales</taxon>
        <taxon>Acetobacteraceae</taxon>
        <taxon>Acetobacter</taxon>
    </lineage>
</organism>
<sequence>MPLLPVSLPSVWDVPVAAGVPALLGQSVGAGVSASASTTLATALDAALLAQAERQWGIFTQDNRPVLTSGHVRALGVQSQCRIANAPLEDGSFLSYNKVRVPGLYEVEMLCDGSSMELGSASALGDLLSSFGVSGLSGALQTRAVFMAALDSLVADLNLYHIVMPEAVYANVNVTGYRLRREARQGVSLLLAELSVQEVRLGASTTLAGTACPQGQAVCNAGHVQALASNMDVTGYQ</sequence>
<dbReference type="EMBL" id="WOTE01000004">
    <property type="protein sequence ID" value="NHO39847.1"/>
    <property type="molecule type" value="Genomic_DNA"/>
</dbReference>
<protein>
    <submittedName>
        <fullName evidence="1">Uncharacterized protein</fullName>
    </submittedName>
</protein>
<reference evidence="3" key="1">
    <citation type="submission" date="2014-09" db="EMBL/GenBank/DDBJ databases">
        <authorList>
            <person name="Illeghems K.G."/>
        </authorList>
    </citation>
    <scope>NUCLEOTIDE SEQUENCE [LARGE SCALE GENOMIC DNA]</scope>
    <source>
        <strain evidence="3">LMG 23848T</strain>
    </source>
</reference>
<dbReference type="PATRIC" id="fig|431306.5.peg.17"/>
<gene>
    <name evidence="1" type="ORF">AGA_81</name>
    <name evidence="2" type="ORF">GOB80_09175</name>
</gene>
<reference evidence="2 4" key="3">
    <citation type="journal article" date="2020" name="Int. J. Syst. Evol. Microbiol.">
        <title>Novel acetic acid bacteria from cider fermentations: Acetobacter conturbans sp. nov. and Acetobacter fallax sp. nov.</title>
        <authorList>
            <person name="Sombolestani A.S."/>
            <person name="Cleenwerck I."/>
            <person name="Cnockaert M."/>
            <person name="Borremans W."/>
            <person name="Wieme A.D."/>
            <person name="De Vuyst L."/>
            <person name="Vandamme P."/>
        </authorList>
    </citation>
    <scope>NUCLEOTIDE SEQUENCE [LARGE SCALE GENOMIC DNA]</scope>
    <source>
        <strain evidence="2 4">LMG 23848</strain>
    </source>
</reference>
<keyword evidence="4" id="KW-1185">Reference proteome</keyword>
<evidence type="ECO:0000313" key="4">
    <source>
        <dbReference type="Proteomes" id="UP000657200"/>
    </source>
</evidence>
<evidence type="ECO:0000313" key="1">
    <source>
        <dbReference type="EMBL" id="CEF53201.1"/>
    </source>
</evidence>
<dbReference type="AlphaFoldDB" id="A0A0U5EZH0"/>
<reference evidence="1" key="2">
    <citation type="submission" date="2014-09" db="EMBL/GenBank/DDBJ databases">
        <authorList>
            <person name="Magalhaes I.L.F."/>
            <person name="Oliveira U."/>
            <person name="Santos F.R."/>
            <person name="Vidigal T.H.D.A."/>
            <person name="Brescovit A.D."/>
            <person name="Santos A.J."/>
        </authorList>
    </citation>
    <scope>NUCLEOTIDE SEQUENCE</scope>
    <source>
        <strain evidence="1">LMG 23848T</strain>
    </source>
</reference>
<dbReference type="OrthoDB" id="9029638at2"/>
<name>A0A0U5EZH0_9PROT</name>
<dbReference type="EMBL" id="LN609302">
    <property type="protein sequence ID" value="CEF53201.1"/>
    <property type="molecule type" value="Genomic_DNA"/>
</dbReference>
<evidence type="ECO:0000313" key="2">
    <source>
        <dbReference type="EMBL" id="NHO39847.1"/>
    </source>
</evidence>
<dbReference type="RefSeq" id="WP_059022482.1">
    <property type="nucleotide sequence ID" value="NZ_LN609302.1"/>
</dbReference>
<evidence type="ECO:0000313" key="3">
    <source>
        <dbReference type="Proteomes" id="UP000068250"/>
    </source>
</evidence>